<organism evidence="1 2">
    <name type="scientific">Genlisea aurea</name>
    <dbReference type="NCBI Taxonomy" id="192259"/>
    <lineage>
        <taxon>Eukaryota</taxon>
        <taxon>Viridiplantae</taxon>
        <taxon>Streptophyta</taxon>
        <taxon>Embryophyta</taxon>
        <taxon>Tracheophyta</taxon>
        <taxon>Spermatophyta</taxon>
        <taxon>Magnoliopsida</taxon>
        <taxon>eudicotyledons</taxon>
        <taxon>Gunneridae</taxon>
        <taxon>Pentapetalae</taxon>
        <taxon>asterids</taxon>
        <taxon>lamiids</taxon>
        <taxon>Lamiales</taxon>
        <taxon>Lentibulariaceae</taxon>
        <taxon>Genlisea</taxon>
    </lineage>
</organism>
<dbReference type="Gene3D" id="1.10.3210.10">
    <property type="entry name" value="Hypothetical protein af1432"/>
    <property type="match status" value="1"/>
</dbReference>
<keyword evidence="1" id="KW-0378">Hydrolase</keyword>
<sequence length="93" mass="10820">IFGPLIADQVADLTRIKNGYKISSKELIESLWLQKKYDLLLIKLIDRLHNMQTIHAKPIDKIQKTVTETVQSFIAFAMHAQFKDLETIMYQLC</sequence>
<dbReference type="EMBL" id="AUSU01003672">
    <property type="protein sequence ID" value="EPS66460.1"/>
    <property type="molecule type" value="Genomic_DNA"/>
</dbReference>
<dbReference type="Proteomes" id="UP000015453">
    <property type="component" value="Unassembled WGS sequence"/>
</dbReference>
<dbReference type="SUPFAM" id="SSF109604">
    <property type="entry name" value="HD-domain/PDEase-like"/>
    <property type="match status" value="1"/>
</dbReference>
<dbReference type="GO" id="GO:0016787">
    <property type="term" value="F:hydrolase activity"/>
    <property type="evidence" value="ECO:0007669"/>
    <property type="project" value="UniProtKB-KW"/>
</dbReference>
<reference evidence="1 2" key="1">
    <citation type="journal article" date="2013" name="BMC Genomics">
        <title>The miniature genome of a carnivorous plant Genlisea aurea contains a low number of genes and short non-coding sequences.</title>
        <authorList>
            <person name="Leushkin E.V."/>
            <person name="Sutormin R.A."/>
            <person name="Nabieva E.R."/>
            <person name="Penin A.A."/>
            <person name="Kondrashov A.S."/>
            <person name="Logacheva M.D."/>
        </authorList>
    </citation>
    <scope>NUCLEOTIDE SEQUENCE [LARGE SCALE GENOMIC DNA]</scope>
</reference>
<protein>
    <submittedName>
        <fullName evidence="1">Guanosine polyphosphate pyrophosphohydrolase/synthetase</fullName>
    </submittedName>
</protein>
<evidence type="ECO:0000313" key="2">
    <source>
        <dbReference type="Proteomes" id="UP000015453"/>
    </source>
</evidence>
<accession>S8CIC1</accession>
<name>S8CIC1_9LAMI</name>
<dbReference type="AlphaFoldDB" id="S8CIC1"/>
<evidence type="ECO:0000313" key="1">
    <source>
        <dbReference type="EMBL" id="EPS66460.1"/>
    </source>
</evidence>
<comment type="caution">
    <text evidence="1">The sequence shown here is derived from an EMBL/GenBank/DDBJ whole genome shotgun (WGS) entry which is preliminary data.</text>
</comment>
<gene>
    <name evidence="1" type="ORF">M569_08318</name>
</gene>
<feature type="non-terminal residue" evidence="1">
    <location>
        <position position="93"/>
    </location>
</feature>
<feature type="non-terminal residue" evidence="1">
    <location>
        <position position="1"/>
    </location>
</feature>
<keyword evidence="2" id="KW-1185">Reference proteome</keyword>
<proteinExistence type="predicted"/>